<proteinExistence type="predicted"/>
<name>A0A1H0B2B4_9PSED</name>
<evidence type="ECO:0000313" key="3">
    <source>
        <dbReference type="Proteomes" id="UP000198827"/>
    </source>
</evidence>
<dbReference type="Gene3D" id="2.60.120.380">
    <property type="match status" value="1"/>
</dbReference>
<dbReference type="RefSeq" id="WP_090175776.1">
    <property type="nucleotide sequence ID" value="NZ_LT629705.1"/>
</dbReference>
<evidence type="ECO:0000313" key="2">
    <source>
        <dbReference type="EMBL" id="SDN39780.1"/>
    </source>
</evidence>
<organism evidence="2 3">
    <name type="scientific">Pseudomonas arsenicoxydans</name>
    <dbReference type="NCBI Taxonomy" id="702115"/>
    <lineage>
        <taxon>Bacteria</taxon>
        <taxon>Pseudomonadati</taxon>
        <taxon>Pseudomonadota</taxon>
        <taxon>Gammaproteobacteria</taxon>
        <taxon>Pseudomonadales</taxon>
        <taxon>Pseudomonadaceae</taxon>
        <taxon>Pseudomonas</taxon>
    </lineage>
</organism>
<evidence type="ECO:0000256" key="1">
    <source>
        <dbReference type="SAM" id="SignalP"/>
    </source>
</evidence>
<reference evidence="2 3" key="1">
    <citation type="submission" date="2016-10" db="EMBL/GenBank/DDBJ databases">
        <authorList>
            <person name="de Groot N.N."/>
        </authorList>
    </citation>
    <scope>NUCLEOTIDE SEQUENCE [LARGE SCALE GENOMIC DNA]</scope>
    <source>
        <strain evidence="2 3">CECT 7543</strain>
    </source>
</reference>
<accession>A0A1H0B2B4</accession>
<dbReference type="OrthoDB" id="964913at2"/>
<feature type="chain" id="PRO_5009247123" description="Inhibitor of g-type lysozyme" evidence="1">
    <location>
        <begin position="20"/>
        <end position="307"/>
    </location>
</feature>
<sequence length="307" mass="33769">MNIWITAALAALVSLPALAANEVAPRVVQVPFGQGIEAAEFKQSIRGRLTAQYRVSAKAGQILTVDLKPSNTSAYFNITAKGADYALFNGSIMGNHFMGPLPDDGEYTVQVYLMRNAARRNEVANYSLSLNLSLADASDRTRPFDQTLELQGIRFHMTTQGRDDNRVLRISPQGLEIDNSDIARPLKGNIVRAEIADLDRDGSPEIYVFARSPGRRLPGELVAYSANHKKSLSEIYLPPVGENAKAAEGYQGEDEFAVVENALVRRFPVYESADVGAGRTGKMREVRYRLVAGEAGWILREDGVMEY</sequence>
<evidence type="ECO:0008006" key="4">
    <source>
        <dbReference type="Google" id="ProtNLM"/>
    </source>
</evidence>
<gene>
    <name evidence="2" type="ORF">SAMN04489798_0198</name>
</gene>
<keyword evidence="1" id="KW-0732">Signal</keyword>
<dbReference type="AlphaFoldDB" id="A0A1H0B2B4"/>
<dbReference type="Proteomes" id="UP000198827">
    <property type="component" value="Chromosome I"/>
</dbReference>
<feature type="signal peptide" evidence="1">
    <location>
        <begin position="1"/>
        <end position="19"/>
    </location>
</feature>
<protein>
    <recommendedName>
        <fullName evidence="4">Inhibitor of g-type lysozyme</fullName>
    </recommendedName>
</protein>
<dbReference type="EMBL" id="LT629705">
    <property type="protein sequence ID" value="SDN39780.1"/>
    <property type="molecule type" value="Genomic_DNA"/>
</dbReference>